<evidence type="ECO:0000256" key="2">
    <source>
        <dbReference type="SAM" id="Phobius"/>
    </source>
</evidence>
<evidence type="ECO:0000313" key="4">
    <source>
        <dbReference type="Proteomes" id="UP001501446"/>
    </source>
</evidence>
<dbReference type="RefSeq" id="WP_345311598.1">
    <property type="nucleotide sequence ID" value="NZ_BAABLN010000034.1"/>
</dbReference>
<evidence type="ECO:0000313" key="3">
    <source>
        <dbReference type="EMBL" id="GAA4703872.1"/>
    </source>
</evidence>
<evidence type="ECO:0008006" key="5">
    <source>
        <dbReference type="Google" id="ProtNLM"/>
    </source>
</evidence>
<protein>
    <recommendedName>
        <fullName evidence="5">ATP synthase protein I</fullName>
    </recommendedName>
</protein>
<feature type="compositionally biased region" description="Basic and acidic residues" evidence="1">
    <location>
        <begin position="176"/>
        <end position="189"/>
    </location>
</feature>
<accession>A0ABP8XAW7</accession>
<feature type="region of interest" description="Disordered" evidence="1">
    <location>
        <begin position="166"/>
        <end position="189"/>
    </location>
</feature>
<feature type="transmembrane region" description="Helical" evidence="2">
    <location>
        <begin position="94"/>
        <end position="116"/>
    </location>
</feature>
<gene>
    <name evidence="3" type="ORF">GCM10025781_23450</name>
</gene>
<name>A0ABP8XAW7_9MICC</name>
<dbReference type="EMBL" id="BAABLN010000034">
    <property type="protein sequence ID" value="GAA4703872.1"/>
    <property type="molecule type" value="Genomic_DNA"/>
</dbReference>
<comment type="caution">
    <text evidence="3">The sequence shown here is derived from an EMBL/GenBank/DDBJ whole genome shotgun (WGS) entry which is preliminary data.</text>
</comment>
<reference evidence="4" key="1">
    <citation type="journal article" date="2019" name="Int. J. Syst. Evol. Microbiol.">
        <title>The Global Catalogue of Microorganisms (GCM) 10K type strain sequencing project: providing services to taxonomists for standard genome sequencing and annotation.</title>
        <authorList>
            <consortium name="The Broad Institute Genomics Platform"/>
            <consortium name="The Broad Institute Genome Sequencing Center for Infectious Disease"/>
            <person name="Wu L."/>
            <person name="Ma J."/>
        </authorList>
    </citation>
    <scope>NUCLEOTIDE SEQUENCE [LARGE SCALE GENOMIC DNA]</scope>
    <source>
        <strain evidence="4">JCM 18958</strain>
    </source>
</reference>
<keyword evidence="2" id="KW-0472">Membrane</keyword>
<keyword evidence="2" id="KW-0812">Transmembrane</keyword>
<feature type="transmembrane region" description="Helical" evidence="2">
    <location>
        <begin position="122"/>
        <end position="142"/>
    </location>
</feature>
<feature type="transmembrane region" description="Helical" evidence="2">
    <location>
        <begin position="57"/>
        <end position="82"/>
    </location>
</feature>
<dbReference type="Proteomes" id="UP001501446">
    <property type="component" value="Unassembled WGS sequence"/>
</dbReference>
<proteinExistence type="predicted"/>
<organism evidence="3 4">
    <name type="scientific">Kocuria gwangalliensis</name>
    <dbReference type="NCBI Taxonomy" id="501592"/>
    <lineage>
        <taxon>Bacteria</taxon>
        <taxon>Bacillati</taxon>
        <taxon>Actinomycetota</taxon>
        <taxon>Actinomycetes</taxon>
        <taxon>Micrococcales</taxon>
        <taxon>Micrococcaceae</taxon>
        <taxon>Kocuria</taxon>
    </lineage>
</organism>
<keyword evidence="4" id="KW-1185">Reference proteome</keyword>
<sequence length="189" mass="19849">MTPAQPADHARHPVQNRAAGDTRDVYGRPVLVLGVTSSLLAVILITCAVAIEFDPLWRSIVAGAGLVVLSTGLTVFVSTLMYRIAPAATAPALAVLYLMKVVVMGWYLLFVGAPAWLHSLGFAITVAVGLTLSWLALAPLAMRASAVLAREYAAVVRARQEQATAEAESAPILDGHVSEPTDGAEHGRA</sequence>
<evidence type="ECO:0000256" key="1">
    <source>
        <dbReference type="SAM" id="MobiDB-lite"/>
    </source>
</evidence>
<keyword evidence="2" id="KW-1133">Transmembrane helix</keyword>
<feature type="transmembrane region" description="Helical" evidence="2">
    <location>
        <begin position="30"/>
        <end position="51"/>
    </location>
</feature>